<protein>
    <recommendedName>
        <fullName evidence="6">Ribosomal RNA small subunit methyltransferase G</fullName>
        <ecNumber evidence="6">2.1.1.-</ecNumber>
    </recommendedName>
    <alternativeName>
        <fullName evidence="6">16S rRNA 7-methylguanosine methyltransferase</fullName>
        <shortName evidence="6">16S rRNA m7G methyltransferase</shortName>
    </alternativeName>
</protein>
<comment type="caution">
    <text evidence="6">Lacks conserved residue(s) required for the propagation of feature annotation.</text>
</comment>
<dbReference type="PANTHER" id="PTHR31760">
    <property type="entry name" value="S-ADENOSYL-L-METHIONINE-DEPENDENT METHYLTRANSFERASES SUPERFAMILY PROTEIN"/>
    <property type="match status" value="1"/>
</dbReference>
<accession>A0A239C2Q7</accession>
<dbReference type="GO" id="GO:0005829">
    <property type="term" value="C:cytosol"/>
    <property type="evidence" value="ECO:0007669"/>
    <property type="project" value="TreeGrafter"/>
</dbReference>
<evidence type="ECO:0000313" key="8">
    <source>
        <dbReference type="Proteomes" id="UP000198324"/>
    </source>
</evidence>
<dbReference type="Proteomes" id="UP000198324">
    <property type="component" value="Unassembled WGS sequence"/>
</dbReference>
<dbReference type="CDD" id="cd02440">
    <property type="entry name" value="AdoMet_MTases"/>
    <property type="match status" value="1"/>
</dbReference>
<dbReference type="EMBL" id="FZOC01000007">
    <property type="protein sequence ID" value="SNS14575.1"/>
    <property type="molecule type" value="Genomic_DNA"/>
</dbReference>
<feature type="binding site" evidence="6">
    <location>
        <begin position="146"/>
        <end position="147"/>
    </location>
    <ligand>
        <name>S-adenosyl-L-methionine</name>
        <dbReference type="ChEBI" id="CHEBI:59789"/>
    </ligand>
</feature>
<dbReference type="PANTHER" id="PTHR31760:SF0">
    <property type="entry name" value="S-ADENOSYL-L-METHIONINE-DEPENDENT METHYLTRANSFERASES SUPERFAMILY PROTEIN"/>
    <property type="match status" value="1"/>
</dbReference>
<dbReference type="OrthoDB" id="9808773at2"/>
<keyword evidence="2 6" id="KW-0698">rRNA processing</keyword>
<proteinExistence type="inferred from homology"/>
<keyword evidence="5 6" id="KW-0949">S-adenosyl-L-methionine</keyword>
<feature type="binding site" evidence="6">
    <location>
        <position position="95"/>
    </location>
    <ligand>
        <name>S-adenosyl-L-methionine</name>
        <dbReference type="ChEBI" id="CHEBI:59789"/>
    </ligand>
</feature>
<keyword evidence="4 6" id="KW-0808">Transferase</keyword>
<organism evidence="7 8">
    <name type="scientific">Humidesulfovibrio mexicanus</name>
    <dbReference type="NCBI Taxonomy" id="147047"/>
    <lineage>
        <taxon>Bacteria</taxon>
        <taxon>Pseudomonadati</taxon>
        <taxon>Thermodesulfobacteriota</taxon>
        <taxon>Desulfovibrionia</taxon>
        <taxon>Desulfovibrionales</taxon>
        <taxon>Desulfovibrionaceae</taxon>
        <taxon>Humidesulfovibrio</taxon>
    </lineage>
</organism>
<comment type="function">
    <text evidence="6">Specifically methylates the N7 position of a guanine in 16S rRNA.</text>
</comment>
<dbReference type="RefSeq" id="WP_089275122.1">
    <property type="nucleotide sequence ID" value="NZ_FZOC01000007.1"/>
</dbReference>
<comment type="subcellular location">
    <subcellularLocation>
        <location evidence="6">Cytoplasm</location>
    </subcellularLocation>
</comment>
<dbReference type="HAMAP" id="MF_00074">
    <property type="entry name" value="16SrRNA_methyltr_G"/>
    <property type="match status" value="1"/>
</dbReference>
<dbReference type="InterPro" id="IPR003682">
    <property type="entry name" value="rRNA_ssu_MeTfrase_G"/>
</dbReference>
<dbReference type="InterPro" id="IPR029063">
    <property type="entry name" value="SAM-dependent_MTases_sf"/>
</dbReference>
<keyword evidence="8" id="KW-1185">Reference proteome</keyword>
<dbReference type="SUPFAM" id="SSF53335">
    <property type="entry name" value="S-adenosyl-L-methionine-dependent methyltransferases"/>
    <property type="match status" value="1"/>
</dbReference>
<feature type="binding site" evidence="6">
    <location>
        <position position="100"/>
    </location>
    <ligand>
        <name>S-adenosyl-L-methionine</name>
        <dbReference type="ChEBI" id="CHEBI:59789"/>
    </ligand>
</feature>
<evidence type="ECO:0000313" key="7">
    <source>
        <dbReference type="EMBL" id="SNS14575.1"/>
    </source>
</evidence>
<dbReference type="GO" id="GO:0070043">
    <property type="term" value="F:rRNA (guanine-N7-)-methyltransferase activity"/>
    <property type="evidence" value="ECO:0007669"/>
    <property type="project" value="UniProtKB-UniRule"/>
</dbReference>
<evidence type="ECO:0000256" key="4">
    <source>
        <dbReference type="ARBA" id="ARBA00022679"/>
    </source>
</evidence>
<gene>
    <name evidence="6" type="primary">rsmG</name>
    <name evidence="7" type="ORF">SAMN04488503_2922</name>
</gene>
<dbReference type="EC" id="2.1.1.-" evidence="6"/>
<evidence type="ECO:0000256" key="3">
    <source>
        <dbReference type="ARBA" id="ARBA00022603"/>
    </source>
</evidence>
<keyword evidence="3 6" id="KW-0489">Methyltransferase</keyword>
<evidence type="ECO:0000256" key="2">
    <source>
        <dbReference type="ARBA" id="ARBA00022552"/>
    </source>
</evidence>
<dbReference type="AlphaFoldDB" id="A0A239C2Q7"/>
<reference evidence="7 8" key="1">
    <citation type="submission" date="2017-06" db="EMBL/GenBank/DDBJ databases">
        <authorList>
            <person name="Kim H.J."/>
            <person name="Triplett B.A."/>
        </authorList>
    </citation>
    <scope>NUCLEOTIDE SEQUENCE [LARGE SCALE GENOMIC DNA]</scope>
    <source>
        <strain evidence="7 8">DSM 13116</strain>
    </source>
</reference>
<feature type="binding site" evidence="6">
    <location>
        <position position="171"/>
    </location>
    <ligand>
        <name>S-adenosyl-L-methionine</name>
        <dbReference type="ChEBI" id="CHEBI:59789"/>
    </ligand>
</feature>
<dbReference type="Pfam" id="PF02527">
    <property type="entry name" value="GidB"/>
    <property type="match status" value="1"/>
</dbReference>
<name>A0A239C2Q7_9BACT</name>
<comment type="similarity">
    <text evidence="6">Belongs to the methyltransferase superfamily. RNA methyltransferase RsmG family.</text>
</comment>
<keyword evidence="1 6" id="KW-0963">Cytoplasm</keyword>
<sequence length="243" mass="25776">MTKRQKGAAAAAPYAPTPAETAAEAARAGFELSAPQAEALSRYLTLLLKWSRAMNLVGRTGWPEVFRDLAADSLHLARFLAEAGLPPNPLTLDLGAGAGLPGIPLRVLWPEGEYVLVELREKRAIFLTQAVAAVRLARTFVLHGRAEGAVQALPGLGLLRPRQGADLVLSRAFMPWPRLLPLAAGLLGPDRAEAGGKLVVLANEAPPAAIGEGLGAGFRLAGAREYPAGGGRRYFWLLELDRV</sequence>
<evidence type="ECO:0000256" key="5">
    <source>
        <dbReference type="ARBA" id="ARBA00022691"/>
    </source>
</evidence>
<evidence type="ECO:0000256" key="6">
    <source>
        <dbReference type="HAMAP-Rule" id="MF_00074"/>
    </source>
</evidence>
<evidence type="ECO:0000256" key="1">
    <source>
        <dbReference type="ARBA" id="ARBA00022490"/>
    </source>
</evidence>
<dbReference type="Gene3D" id="3.40.50.150">
    <property type="entry name" value="Vaccinia Virus protein VP39"/>
    <property type="match status" value="1"/>
</dbReference>